<dbReference type="Gene3D" id="3.60.20.10">
    <property type="entry name" value="Glutamine Phosphoribosylpyrophosphate, subunit 1, domain 1"/>
    <property type="match status" value="1"/>
</dbReference>
<name>A0A2K9EXA0_9RHOB</name>
<dbReference type="PIRSF" id="PIRSF009120">
    <property type="entry name" value="UCP009120_prtse"/>
    <property type="match status" value="1"/>
</dbReference>
<dbReference type="Pfam" id="PF00227">
    <property type="entry name" value="Proteasome"/>
    <property type="match status" value="1"/>
</dbReference>
<evidence type="ECO:0000313" key="1">
    <source>
        <dbReference type="EMBL" id="AUH32692.1"/>
    </source>
</evidence>
<dbReference type="AlphaFoldDB" id="A0A2K9EXA0"/>
<evidence type="ECO:0000313" key="2">
    <source>
        <dbReference type="Proteomes" id="UP000233742"/>
    </source>
</evidence>
<dbReference type="EMBL" id="CP025408">
    <property type="protein sequence ID" value="AUH32692.1"/>
    <property type="molecule type" value="Genomic_DNA"/>
</dbReference>
<dbReference type="KEGG" id="paro:CUV01_04215"/>
<dbReference type="OrthoDB" id="9786336at2"/>
<proteinExistence type="predicted"/>
<dbReference type="GO" id="GO:0005839">
    <property type="term" value="C:proteasome core complex"/>
    <property type="evidence" value="ECO:0007669"/>
    <property type="project" value="InterPro"/>
</dbReference>
<keyword evidence="2" id="KW-1185">Reference proteome</keyword>
<dbReference type="InterPro" id="IPR029055">
    <property type="entry name" value="Ntn_hydrolases_N"/>
</dbReference>
<accession>A0A2K9EXA0</accession>
<dbReference type="Proteomes" id="UP000233742">
    <property type="component" value="Chromosome"/>
</dbReference>
<dbReference type="RefSeq" id="WP_101459366.1">
    <property type="nucleotide sequence ID" value="NZ_CP025408.1"/>
</dbReference>
<dbReference type="GO" id="GO:0051603">
    <property type="term" value="P:proteolysis involved in protein catabolic process"/>
    <property type="evidence" value="ECO:0007669"/>
    <property type="project" value="InterPro"/>
</dbReference>
<reference evidence="1 2" key="1">
    <citation type="submission" date="2017-12" db="EMBL/GenBank/DDBJ databases">
        <authorList>
            <person name="Hurst M.R.H."/>
        </authorList>
    </citation>
    <scope>NUCLEOTIDE SEQUENCE [LARGE SCALE GENOMIC DNA]</scope>
    <source>
        <strain evidence="1 2">BM15</strain>
    </source>
</reference>
<organism evidence="1 2">
    <name type="scientific">Paracoccus tegillarcae</name>
    <dbReference type="NCBI Taxonomy" id="1529068"/>
    <lineage>
        <taxon>Bacteria</taxon>
        <taxon>Pseudomonadati</taxon>
        <taxon>Pseudomonadota</taxon>
        <taxon>Alphaproteobacteria</taxon>
        <taxon>Rhodobacterales</taxon>
        <taxon>Paracoccaceae</taxon>
        <taxon>Paracoccus</taxon>
    </lineage>
</organism>
<dbReference type="InterPro" id="IPR001353">
    <property type="entry name" value="Proteasome_sua/b"/>
</dbReference>
<sequence length="242" mass="26417">MTYCVGLKLNAGLVLLSDTRTNAGLDNIATYRKMFFFEEPGERVIAIMTAGSLSVTQTTLARLQEAIDDEMADETTSIMLAPTMLQVATMIGDTLSRTRREISDQCRELKQSQASASMIVAGQRADGDMRMFLIYPEGNFIEATDDTPFLQIGEHKYGKPILDRVVTPATSLPDAQKAVLLSMDSTLRSNLSVGMPLDLAIIEKDACAVGATRRILDGDADFMQMSSAWSAALRDSFVKVSI</sequence>
<dbReference type="InterPro" id="IPR016545">
    <property type="entry name" value="UCP009120_prtse"/>
</dbReference>
<dbReference type="SUPFAM" id="SSF56235">
    <property type="entry name" value="N-terminal nucleophile aminohydrolases (Ntn hydrolases)"/>
    <property type="match status" value="1"/>
</dbReference>
<protein>
    <submittedName>
        <fullName evidence="1">Peptidase</fullName>
    </submittedName>
</protein>
<gene>
    <name evidence="1" type="ORF">CUV01_04215</name>
</gene>